<dbReference type="Proteomes" id="UP000324965">
    <property type="component" value="Unassembled WGS sequence"/>
</dbReference>
<dbReference type="RefSeq" id="WP_149512991.1">
    <property type="nucleotide sequence ID" value="NZ_VDFC01000046.1"/>
</dbReference>
<reference evidence="3 4" key="1">
    <citation type="submission" date="2019-05" db="EMBL/GenBank/DDBJ databases">
        <authorList>
            <person name="Hariharan J."/>
            <person name="Choudoir M.J."/>
            <person name="Diebold P."/>
            <person name="Panke-Buisse K."/>
            <person name="Buckley D.H."/>
        </authorList>
    </citation>
    <scope>NUCLEOTIDE SEQUENCE [LARGE SCALE GENOMIC DNA]</scope>
    <source>
        <strain evidence="3 4">SUN51</strain>
    </source>
</reference>
<evidence type="ECO:0000256" key="1">
    <source>
        <dbReference type="SAM" id="MobiDB-lite"/>
    </source>
</evidence>
<sequence length="177" mass="18770">MSAIHEAGADAGAAQDDPACTESLPSAARGGPVSHAISRVARLHRAAAAKLLRGAGIYPGQELVMMLLWDRGPLRQSDLIKALELDPSTVTKMLQRLEQAGHVRRRPDPRDGRAVLVEAAEGNRGLHDEVAHAWTGLEEHTLAGLSPAERTQLAALLARVETNLCTGTADCAVPARD</sequence>
<dbReference type="PRINTS" id="PR00598">
    <property type="entry name" value="HTHMARR"/>
</dbReference>
<dbReference type="InterPro" id="IPR036390">
    <property type="entry name" value="WH_DNA-bd_sf"/>
</dbReference>
<evidence type="ECO:0000313" key="3">
    <source>
        <dbReference type="EMBL" id="KAA0931563.1"/>
    </source>
</evidence>
<evidence type="ECO:0000259" key="2">
    <source>
        <dbReference type="PROSITE" id="PS50995"/>
    </source>
</evidence>
<organism evidence="3 4">
    <name type="scientific">Streptomyces apricus</name>
    <dbReference type="NCBI Taxonomy" id="1828112"/>
    <lineage>
        <taxon>Bacteria</taxon>
        <taxon>Bacillati</taxon>
        <taxon>Actinomycetota</taxon>
        <taxon>Actinomycetes</taxon>
        <taxon>Kitasatosporales</taxon>
        <taxon>Streptomycetaceae</taxon>
        <taxon>Streptomyces</taxon>
    </lineage>
</organism>
<accession>A0A5B0ANF5</accession>
<protein>
    <submittedName>
        <fullName evidence="3">Winged helix-turn-helix transcriptional regulator</fullName>
    </submittedName>
</protein>
<comment type="caution">
    <text evidence="3">The sequence shown here is derived from an EMBL/GenBank/DDBJ whole genome shotgun (WGS) entry which is preliminary data.</text>
</comment>
<name>A0A5B0ANF5_9ACTN</name>
<dbReference type="PANTHER" id="PTHR33164:SF104">
    <property type="entry name" value="TRANSCRIPTIONAL REGULATORY PROTEIN"/>
    <property type="match status" value="1"/>
</dbReference>
<evidence type="ECO:0000313" key="4">
    <source>
        <dbReference type="Proteomes" id="UP000324965"/>
    </source>
</evidence>
<dbReference type="SUPFAM" id="SSF46785">
    <property type="entry name" value="Winged helix' DNA-binding domain"/>
    <property type="match status" value="1"/>
</dbReference>
<dbReference type="GO" id="GO:0006950">
    <property type="term" value="P:response to stress"/>
    <property type="evidence" value="ECO:0007669"/>
    <property type="project" value="TreeGrafter"/>
</dbReference>
<gene>
    <name evidence="3" type="ORF">FGF04_21795</name>
</gene>
<dbReference type="PROSITE" id="PS50995">
    <property type="entry name" value="HTH_MARR_2"/>
    <property type="match status" value="1"/>
</dbReference>
<dbReference type="InterPro" id="IPR000835">
    <property type="entry name" value="HTH_MarR-typ"/>
</dbReference>
<dbReference type="InterPro" id="IPR036388">
    <property type="entry name" value="WH-like_DNA-bd_sf"/>
</dbReference>
<dbReference type="OrthoDB" id="3176111at2"/>
<dbReference type="GO" id="GO:0003700">
    <property type="term" value="F:DNA-binding transcription factor activity"/>
    <property type="evidence" value="ECO:0007669"/>
    <property type="project" value="InterPro"/>
</dbReference>
<feature type="compositionally biased region" description="Low complexity" evidence="1">
    <location>
        <begin position="9"/>
        <end position="18"/>
    </location>
</feature>
<dbReference type="SMART" id="SM00347">
    <property type="entry name" value="HTH_MARR"/>
    <property type="match status" value="1"/>
</dbReference>
<dbReference type="InterPro" id="IPR039422">
    <property type="entry name" value="MarR/SlyA-like"/>
</dbReference>
<proteinExistence type="predicted"/>
<dbReference type="Pfam" id="PF01047">
    <property type="entry name" value="MarR"/>
    <property type="match status" value="1"/>
</dbReference>
<dbReference type="EMBL" id="VDFC01000046">
    <property type="protein sequence ID" value="KAA0931563.1"/>
    <property type="molecule type" value="Genomic_DNA"/>
</dbReference>
<dbReference type="PANTHER" id="PTHR33164">
    <property type="entry name" value="TRANSCRIPTIONAL REGULATOR, MARR FAMILY"/>
    <property type="match status" value="1"/>
</dbReference>
<feature type="region of interest" description="Disordered" evidence="1">
    <location>
        <begin position="1"/>
        <end position="31"/>
    </location>
</feature>
<dbReference type="Gene3D" id="1.10.10.10">
    <property type="entry name" value="Winged helix-like DNA-binding domain superfamily/Winged helix DNA-binding domain"/>
    <property type="match status" value="1"/>
</dbReference>
<keyword evidence="4" id="KW-1185">Reference proteome</keyword>
<dbReference type="AlphaFoldDB" id="A0A5B0ANF5"/>
<feature type="domain" description="HTH marR-type" evidence="2">
    <location>
        <begin position="30"/>
        <end position="162"/>
    </location>
</feature>